<dbReference type="InterPro" id="IPR010998">
    <property type="entry name" value="Integrase_recombinase_N"/>
</dbReference>
<evidence type="ECO:0000256" key="1">
    <source>
        <dbReference type="ARBA" id="ARBA00023125"/>
    </source>
</evidence>
<dbReference type="InterPro" id="IPR035386">
    <property type="entry name" value="Arm-DNA-bind_5"/>
</dbReference>
<protein>
    <submittedName>
        <fullName evidence="5">Phage integrase SAM-like domain-containing protein</fullName>
    </submittedName>
</protein>
<evidence type="ECO:0000259" key="4">
    <source>
        <dbReference type="Pfam" id="PF17293"/>
    </source>
</evidence>
<evidence type="ECO:0000313" key="6">
    <source>
        <dbReference type="Proteomes" id="UP001355298"/>
    </source>
</evidence>
<dbReference type="InterPro" id="IPR011010">
    <property type="entry name" value="DNA_brk_join_enz"/>
</dbReference>
<sequence length="420" mass="48374">MATLSYFLRSKSNNASIYCRLTIDRKTQFEKKTGLTISRNNWSSKTKLPLQKADAEIKGIKSKLEGLKVYVQNKANQSILNGELITSNWLGHSIDVYFGLASETGKDDSVLGAFDRYIEKLKQDGKAVNTIKKYQYARKKFQIFQGQDKYRVKDIDGFFADRFLNELNLGKSTANKILRNVVTVCKNARDKYGIEASKTLNGIETKRAVKTHKIHLEPKELLKIEKAHIVSDYLLNARKWLLLSCEIGIRISDTDKINEDNIVEYEGMRFLQFMPTKQRQDRDNIMVTIPIVGKVKELLSDGFPRPISHQKLNEYVKKVCEIAEIDEPTKGEKRLVKNGLNVEGTYPKWQLITFHCGRYSFITNSKNIINNQMIRTITGHKSDRMLENYQINEHLKDAKIVGEILEQKYKERQAPLAVNE</sequence>
<dbReference type="SUPFAM" id="SSF56349">
    <property type="entry name" value="DNA breaking-rejoining enzymes"/>
    <property type="match status" value="1"/>
</dbReference>
<dbReference type="RefSeq" id="WP_326279798.1">
    <property type="nucleotide sequence ID" value="NZ_JAYKYV010000017.1"/>
</dbReference>
<dbReference type="Gene3D" id="1.10.150.130">
    <property type="match status" value="1"/>
</dbReference>
<dbReference type="Gene3D" id="1.10.443.10">
    <property type="entry name" value="Intergrase catalytic core"/>
    <property type="match status" value="1"/>
</dbReference>
<keyword evidence="2" id="KW-0233">DNA recombination</keyword>
<dbReference type="Proteomes" id="UP001355298">
    <property type="component" value="Unassembled WGS sequence"/>
</dbReference>
<evidence type="ECO:0000256" key="2">
    <source>
        <dbReference type="ARBA" id="ARBA00023172"/>
    </source>
</evidence>
<reference evidence="5 6" key="1">
    <citation type="submission" date="2024-01" db="EMBL/GenBank/DDBJ databases">
        <title>The strains designed SYSU M86414 and SYSU M84420 isolated from the marine sediment in San Sha City (Hainan Province, China).</title>
        <authorList>
            <person name="Guo D."/>
        </authorList>
    </citation>
    <scope>NUCLEOTIDE SEQUENCE [LARGE SCALE GENOMIC DNA]</scope>
    <source>
        <strain evidence="5 6">SYSU M84420</strain>
    </source>
</reference>
<feature type="domain" description="Arm DNA-binding" evidence="4">
    <location>
        <begin position="11"/>
        <end position="86"/>
    </location>
</feature>
<keyword evidence="1" id="KW-0238">DNA-binding</keyword>
<dbReference type="InterPro" id="IPR013762">
    <property type="entry name" value="Integrase-like_cat_sf"/>
</dbReference>
<proteinExistence type="predicted"/>
<feature type="domain" description="Phage integrase SAM-like" evidence="3">
    <location>
        <begin position="110"/>
        <end position="191"/>
    </location>
</feature>
<dbReference type="Pfam" id="PF13102">
    <property type="entry name" value="Phage_int_SAM_5"/>
    <property type="match status" value="1"/>
</dbReference>
<evidence type="ECO:0000313" key="5">
    <source>
        <dbReference type="EMBL" id="MEC4266699.1"/>
    </source>
</evidence>
<comment type="caution">
    <text evidence="5">The sequence shown here is derived from an EMBL/GenBank/DDBJ whole genome shotgun (WGS) entry which is preliminary data.</text>
</comment>
<keyword evidence="6" id="KW-1185">Reference proteome</keyword>
<accession>A0ABU6IUA4</accession>
<name>A0ABU6IUA4_9FLAO</name>
<gene>
    <name evidence="5" type="ORF">VOP03_15185</name>
</gene>
<evidence type="ECO:0000259" key="3">
    <source>
        <dbReference type="Pfam" id="PF13102"/>
    </source>
</evidence>
<dbReference type="InterPro" id="IPR025269">
    <property type="entry name" value="SAM-like_dom"/>
</dbReference>
<dbReference type="Pfam" id="PF17293">
    <property type="entry name" value="Arm-DNA-bind_5"/>
    <property type="match status" value="1"/>
</dbReference>
<dbReference type="EMBL" id="JAYMGW010000017">
    <property type="protein sequence ID" value="MEC4266699.1"/>
    <property type="molecule type" value="Genomic_DNA"/>
</dbReference>
<organism evidence="5 6">
    <name type="scientific">Flagellimonas halotolerans</name>
    <dbReference type="NCBI Taxonomy" id="3112164"/>
    <lineage>
        <taxon>Bacteria</taxon>
        <taxon>Pseudomonadati</taxon>
        <taxon>Bacteroidota</taxon>
        <taxon>Flavobacteriia</taxon>
        <taxon>Flavobacteriales</taxon>
        <taxon>Flavobacteriaceae</taxon>
        <taxon>Flagellimonas</taxon>
    </lineage>
</organism>